<dbReference type="AlphaFoldDB" id="A0A0C2FD43"/>
<sequence length="161" mass="17859">MDDDDLFGAFNATETVDAAPAAPAETKDKMALLDERRREEARQQAASLLSSMMQGDCGDTIEPEKKRVRVEEDDVMEQIKETFEKTVTVHTIRTDNENCTHEVALPPDMPFEPLVIRDSTPAKSYPFQLDAFQREAITCIENSQSVLVSAHTSAGKTVVAL</sequence>
<dbReference type="Proteomes" id="UP000054047">
    <property type="component" value="Unassembled WGS sequence"/>
</dbReference>
<organism evidence="6 7">
    <name type="scientific">Ancylostoma duodenale</name>
    <dbReference type="NCBI Taxonomy" id="51022"/>
    <lineage>
        <taxon>Eukaryota</taxon>
        <taxon>Metazoa</taxon>
        <taxon>Ecdysozoa</taxon>
        <taxon>Nematoda</taxon>
        <taxon>Chromadorea</taxon>
        <taxon>Rhabditida</taxon>
        <taxon>Rhabditina</taxon>
        <taxon>Rhabditomorpha</taxon>
        <taxon>Strongyloidea</taxon>
        <taxon>Ancylostomatidae</taxon>
        <taxon>Ancylostomatinae</taxon>
        <taxon>Ancylostoma</taxon>
    </lineage>
</organism>
<dbReference type="PANTHER" id="PTHR12131:SF7">
    <property type="entry name" value="EXOSOME RNA HELICASE MTR4"/>
    <property type="match status" value="1"/>
</dbReference>
<feature type="non-terminal residue" evidence="6">
    <location>
        <position position="161"/>
    </location>
</feature>
<protein>
    <recommendedName>
        <fullName evidence="8">DEAD/DEAH box helicase domain-containing protein</fullName>
    </recommendedName>
</protein>
<dbReference type="EMBL" id="KN769237">
    <property type="protein sequence ID" value="KIH46445.1"/>
    <property type="molecule type" value="Genomic_DNA"/>
</dbReference>
<dbReference type="Gene3D" id="3.40.50.300">
    <property type="entry name" value="P-loop containing nucleotide triphosphate hydrolases"/>
    <property type="match status" value="1"/>
</dbReference>
<keyword evidence="2" id="KW-0378">Hydrolase</keyword>
<name>A0A0C2FD43_9BILA</name>
<keyword evidence="1" id="KW-0547">Nucleotide-binding</keyword>
<evidence type="ECO:0000256" key="1">
    <source>
        <dbReference type="ARBA" id="ARBA00022741"/>
    </source>
</evidence>
<dbReference type="GO" id="GO:0000460">
    <property type="term" value="P:maturation of 5.8S rRNA"/>
    <property type="evidence" value="ECO:0007669"/>
    <property type="project" value="TreeGrafter"/>
</dbReference>
<dbReference type="GO" id="GO:0016787">
    <property type="term" value="F:hydrolase activity"/>
    <property type="evidence" value="ECO:0007669"/>
    <property type="project" value="UniProtKB-KW"/>
</dbReference>
<keyword evidence="4" id="KW-0067">ATP-binding</keyword>
<evidence type="ECO:0008006" key="8">
    <source>
        <dbReference type="Google" id="ProtNLM"/>
    </source>
</evidence>
<feature type="region of interest" description="Disordered" evidence="5">
    <location>
        <begin position="1"/>
        <end position="28"/>
    </location>
</feature>
<accession>A0A0C2FD43</accession>
<evidence type="ECO:0000313" key="7">
    <source>
        <dbReference type="Proteomes" id="UP000054047"/>
    </source>
</evidence>
<evidence type="ECO:0000313" key="6">
    <source>
        <dbReference type="EMBL" id="KIH46445.1"/>
    </source>
</evidence>
<dbReference type="InterPro" id="IPR050699">
    <property type="entry name" value="RNA-DNA_Helicase"/>
</dbReference>
<dbReference type="InterPro" id="IPR027417">
    <property type="entry name" value="P-loop_NTPase"/>
</dbReference>
<dbReference type="GO" id="GO:0005524">
    <property type="term" value="F:ATP binding"/>
    <property type="evidence" value="ECO:0007669"/>
    <property type="project" value="UniProtKB-KW"/>
</dbReference>
<reference evidence="6 7" key="1">
    <citation type="submission" date="2013-12" db="EMBL/GenBank/DDBJ databases">
        <title>Draft genome of the parsitic nematode Ancylostoma duodenale.</title>
        <authorList>
            <person name="Mitreva M."/>
        </authorList>
    </citation>
    <scope>NUCLEOTIDE SEQUENCE [LARGE SCALE GENOMIC DNA]</scope>
    <source>
        <strain evidence="6 7">Zhejiang</strain>
    </source>
</reference>
<evidence type="ECO:0000256" key="5">
    <source>
        <dbReference type="SAM" id="MobiDB-lite"/>
    </source>
</evidence>
<proteinExistence type="predicted"/>
<evidence type="ECO:0000256" key="4">
    <source>
        <dbReference type="ARBA" id="ARBA00022840"/>
    </source>
</evidence>
<dbReference type="GO" id="GO:0005634">
    <property type="term" value="C:nucleus"/>
    <property type="evidence" value="ECO:0007669"/>
    <property type="project" value="TreeGrafter"/>
</dbReference>
<dbReference type="OrthoDB" id="5873661at2759"/>
<evidence type="ECO:0000256" key="3">
    <source>
        <dbReference type="ARBA" id="ARBA00022806"/>
    </source>
</evidence>
<gene>
    <name evidence="6" type="ORF">ANCDUO_23503</name>
</gene>
<keyword evidence="3" id="KW-0347">Helicase</keyword>
<dbReference type="PANTHER" id="PTHR12131">
    <property type="entry name" value="ATP-DEPENDENT RNA AND DNA HELICASE"/>
    <property type="match status" value="1"/>
</dbReference>
<evidence type="ECO:0000256" key="2">
    <source>
        <dbReference type="ARBA" id="ARBA00022801"/>
    </source>
</evidence>
<dbReference type="GO" id="GO:0004386">
    <property type="term" value="F:helicase activity"/>
    <property type="evidence" value="ECO:0007669"/>
    <property type="project" value="UniProtKB-KW"/>
</dbReference>
<dbReference type="SUPFAM" id="SSF52540">
    <property type="entry name" value="P-loop containing nucleoside triphosphate hydrolases"/>
    <property type="match status" value="1"/>
</dbReference>
<keyword evidence="7" id="KW-1185">Reference proteome</keyword>